<organism evidence="2 3">
    <name type="scientific">Caerostris extrusa</name>
    <name type="common">Bark spider</name>
    <name type="synonym">Caerostris bankana</name>
    <dbReference type="NCBI Taxonomy" id="172846"/>
    <lineage>
        <taxon>Eukaryota</taxon>
        <taxon>Metazoa</taxon>
        <taxon>Ecdysozoa</taxon>
        <taxon>Arthropoda</taxon>
        <taxon>Chelicerata</taxon>
        <taxon>Arachnida</taxon>
        <taxon>Araneae</taxon>
        <taxon>Araneomorphae</taxon>
        <taxon>Entelegynae</taxon>
        <taxon>Araneoidea</taxon>
        <taxon>Araneidae</taxon>
        <taxon>Caerostris</taxon>
    </lineage>
</organism>
<protein>
    <submittedName>
        <fullName evidence="2">Uncharacterized protein</fullName>
    </submittedName>
</protein>
<evidence type="ECO:0000313" key="2">
    <source>
        <dbReference type="EMBL" id="GIY21708.1"/>
    </source>
</evidence>
<evidence type="ECO:0000313" key="3">
    <source>
        <dbReference type="Proteomes" id="UP001054945"/>
    </source>
</evidence>
<name>A0AAV4RNY9_CAEEX</name>
<dbReference type="EMBL" id="BPLR01008049">
    <property type="protein sequence ID" value="GIY21708.1"/>
    <property type="molecule type" value="Genomic_DNA"/>
</dbReference>
<sequence length="133" mass="15147">MNHKERLFLFLPEPRGRGKKPPAPAKPTNEQKPVPLHRKQGGKKAEKADADGFRAPPKHMTKVPPPTGNITPTLPLTNPSLEMADEQPEQSARKPRIQPFFEERLDSKPIHVTIYHSIYEISPIKEQFFITHC</sequence>
<reference evidence="2 3" key="1">
    <citation type="submission" date="2021-06" db="EMBL/GenBank/DDBJ databases">
        <title>Caerostris extrusa draft genome.</title>
        <authorList>
            <person name="Kono N."/>
            <person name="Arakawa K."/>
        </authorList>
    </citation>
    <scope>NUCLEOTIDE SEQUENCE [LARGE SCALE GENOMIC DNA]</scope>
</reference>
<accession>A0AAV4RNY9</accession>
<dbReference type="AlphaFoldDB" id="A0AAV4RNY9"/>
<feature type="compositionally biased region" description="Basic and acidic residues" evidence="1">
    <location>
        <begin position="43"/>
        <end position="52"/>
    </location>
</feature>
<keyword evidence="3" id="KW-1185">Reference proteome</keyword>
<gene>
    <name evidence="2" type="ORF">CEXT_121621</name>
</gene>
<dbReference type="Proteomes" id="UP001054945">
    <property type="component" value="Unassembled WGS sequence"/>
</dbReference>
<evidence type="ECO:0000256" key="1">
    <source>
        <dbReference type="SAM" id="MobiDB-lite"/>
    </source>
</evidence>
<feature type="region of interest" description="Disordered" evidence="1">
    <location>
        <begin position="1"/>
        <end position="94"/>
    </location>
</feature>
<feature type="compositionally biased region" description="Polar residues" evidence="1">
    <location>
        <begin position="68"/>
        <end position="80"/>
    </location>
</feature>
<proteinExistence type="predicted"/>
<comment type="caution">
    <text evidence="2">The sequence shown here is derived from an EMBL/GenBank/DDBJ whole genome shotgun (WGS) entry which is preliminary data.</text>
</comment>